<dbReference type="SMART" id="SM00564">
    <property type="entry name" value="PQQ"/>
    <property type="match status" value="6"/>
</dbReference>
<dbReference type="Gene3D" id="3.40.50.12780">
    <property type="entry name" value="N-terminal domain of ligase-like"/>
    <property type="match status" value="1"/>
</dbReference>
<dbReference type="EMBL" id="JACSDZ010000025">
    <property type="protein sequence ID" value="KAF7379148.1"/>
    <property type="molecule type" value="Genomic_DNA"/>
</dbReference>
<accession>A0A834IZ13</accession>
<dbReference type="PANTHER" id="PTHR44394:SF1">
    <property type="entry name" value="BETA-ALANINE-ACTIVATING ENZYME"/>
    <property type="match status" value="1"/>
</dbReference>
<evidence type="ECO:0008006" key="5">
    <source>
        <dbReference type="Google" id="ProtNLM"/>
    </source>
</evidence>
<evidence type="ECO:0000259" key="1">
    <source>
        <dbReference type="Pfam" id="PF00501"/>
    </source>
</evidence>
<dbReference type="Pfam" id="PF13570">
    <property type="entry name" value="Beta-prop_ACSF4"/>
    <property type="match status" value="1"/>
</dbReference>
<dbReference type="Pfam" id="PF00501">
    <property type="entry name" value="AMP-binding"/>
    <property type="match status" value="1"/>
</dbReference>
<comment type="caution">
    <text evidence="3">The sequence shown here is derived from an EMBL/GenBank/DDBJ whole genome shotgun (WGS) entry which is preliminary data.</text>
</comment>
<dbReference type="SUPFAM" id="SSF56801">
    <property type="entry name" value="Acetyl-CoA synthetase-like"/>
    <property type="match status" value="1"/>
</dbReference>
<dbReference type="AlphaFoldDB" id="A0A834IZ13"/>
<protein>
    <recommendedName>
        <fullName evidence="5">Beta-alanine-activating enzyme</fullName>
    </recommendedName>
</protein>
<name>A0A834IZ13_VESGE</name>
<dbReference type="InterPro" id="IPR018391">
    <property type="entry name" value="PQQ_b-propeller_rpt"/>
</dbReference>
<dbReference type="GO" id="GO:0043041">
    <property type="term" value="P:amino acid activation for nonribosomal peptide biosynthetic process"/>
    <property type="evidence" value="ECO:0007669"/>
    <property type="project" value="TreeGrafter"/>
</dbReference>
<dbReference type="InterPro" id="IPR011047">
    <property type="entry name" value="Quinoprotein_ADH-like_sf"/>
</dbReference>
<feature type="domain" description="AMP-dependent synthetase/ligase" evidence="1">
    <location>
        <begin position="158"/>
        <end position="369"/>
    </location>
</feature>
<evidence type="ECO:0000313" key="3">
    <source>
        <dbReference type="EMBL" id="KAF7379148.1"/>
    </source>
</evidence>
<dbReference type="PANTHER" id="PTHR44394">
    <property type="entry name" value="BETA-ALANINE-ACTIVATING ENZYME"/>
    <property type="match status" value="1"/>
</dbReference>
<dbReference type="InterPro" id="IPR052091">
    <property type="entry name" value="Beta-ala_Activ/Resist"/>
</dbReference>
<feature type="domain" description="Pyrrolo-quinoline quinone repeat" evidence="2">
    <location>
        <begin position="670"/>
        <end position="1001"/>
    </location>
</feature>
<dbReference type="InterPro" id="IPR002372">
    <property type="entry name" value="PQQ_rpt_dom"/>
</dbReference>
<organism evidence="3 4">
    <name type="scientific">Vespula germanica</name>
    <name type="common">German yellow jacket</name>
    <name type="synonym">Paravespula germanica</name>
    <dbReference type="NCBI Taxonomy" id="30212"/>
    <lineage>
        <taxon>Eukaryota</taxon>
        <taxon>Metazoa</taxon>
        <taxon>Ecdysozoa</taxon>
        <taxon>Arthropoda</taxon>
        <taxon>Hexapoda</taxon>
        <taxon>Insecta</taxon>
        <taxon>Pterygota</taxon>
        <taxon>Neoptera</taxon>
        <taxon>Endopterygota</taxon>
        <taxon>Hymenoptera</taxon>
        <taxon>Apocrita</taxon>
        <taxon>Aculeata</taxon>
        <taxon>Vespoidea</taxon>
        <taxon>Vespidae</taxon>
        <taxon>Vespinae</taxon>
        <taxon>Vespula</taxon>
    </lineage>
</organism>
<dbReference type="InterPro" id="IPR045851">
    <property type="entry name" value="AMP-bd_C_sf"/>
</dbReference>
<dbReference type="Gene3D" id="2.40.10.480">
    <property type="match status" value="1"/>
</dbReference>
<sequence length="1007" mass="114919">MAQINKKQKLCHNVNDKSITLIDIINWNYLNNVAIEYHDLNKIYTIKYVELNEARNKIVSILKCIENFEFIGIDIDVPEYCVPALILGIITKGFGFVNLPSDTTMYTKFLSTLHIKYIFLWHPIDNTEIICKFDIHGEYLYLSKMKQAQEQYIQNVESGYVYAIATSGSTAEEKICKVLHSCIVPNIIDLKLILSITESDKILQLTSFTFDPSIIEIFLSFHSGSTMLMISKQIKNDVDRLLDIVFWNNVTILQSTPSLFFHRWSPERISNTILGKDSPLRIILLGGEPFPKIDLLIAIKHFENRTEFFNIYGITEVSCWASINKITWIDKEIESSYLGTVLSETIFQVRNEDDSIVSKGDGHLYIGSNSRLCIVDNEVLQNMKRPVFRNTGDIVHIDNKGRIFYKGRQNDIIKRYGNKLNLLKLNETISELHFVRNCYSWWDVERHKLHLCIRAITNGTTSYELKKEVMSHLEKLPDIYKPDKIHFIKNIKLTVNGKICTKFLQKICMQDRITSSSHRDAVKKSFESVWNNYLNSKTNGFLKLGGTSIMALQISTEICELLNTQFPNLIGMLLKDATFEECLTYLKNILLFNTRNEINVPTSYTPIHTYVTMHKSLSNNAYKINEEDICLWQKCKGKTYTHLSSNDQILKFDKKAMFNIRVKNTFDLLKCVDASPTVFRYNKRTFVTVGSHSGMICTVELKAEDNSVVYKIQLPNRIESSVVVLDNFKGIVGCYDGHIYCFYLKTGDIIWKYQTKDMIKCTALLSESQNKLYIGSYDNNVYCLSTENGTKIWSVKASDGSISASGCLHSATETVLFGTLDGSCVAINQSKGDIFWRNKLMNPIFVSPITLHNGFVLFCSVGGTLICFDIQADIKLWTYEINSNIFAYPITQYDPIKNCENIIIGSLGKSIYYLELNSSIENTGPVLKYIKNVLSPIYATPWCEDDYMCIACTDGTLYMCKLSQGDILSSIKLGGEIFSSPVLANGLITVGCRDNNLYVLEQCKMNE</sequence>
<dbReference type="InterPro" id="IPR042099">
    <property type="entry name" value="ANL_N_sf"/>
</dbReference>
<evidence type="ECO:0000259" key="2">
    <source>
        <dbReference type="Pfam" id="PF13570"/>
    </source>
</evidence>
<gene>
    <name evidence="3" type="ORF">HZH68_016993</name>
</gene>
<dbReference type="Gene3D" id="2.40.128.630">
    <property type="match status" value="1"/>
</dbReference>
<dbReference type="InterPro" id="IPR015943">
    <property type="entry name" value="WD40/YVTN_repeat-like_dom_sf"/>
</dbReference>
<reference evidence="3" key="1">
    <citation type="journal article" date="2020" name="G3 (Bethesda)">
        <title>High-Quality Assemblies for Three Invasive Social Wasps from the &lt;i&gt;Vespula&lt;/i&gt; Genus.</title>
        <authorList>
            <person name="Harrop T.W.R."/>
            <person name="Guhlin J."/>
            <person name="McLaughlin G.M."/>
            <person name="Permina E."/>
            <person name="Stockwell P."/>
            <person name="Gilligan J."/>
            <person name="Le Lec M.F."/>
            <person name="Gruber M.A.M."/>
            <person name="Quinn O."/>
            <person name="Lovegrove M."/>
            <person name="Duncan E.J."/>
            <person name="Remnant E.J."/>
            <person name="Van Eeckhoven J."/>
            <person name="Graham B."/>
            <person name="Knapp R.A."/>
            <person name="Langford K.W."/>
            <person name="Kronenberg Z."/>
            <person name="Press M.O."/>
            <person name="Eacker S.M."/>
            <person name="Wilson-Rankin E.E."/>
            <person name="Purcell J."/>
            <person name="Lester P.J."/>
            <person name="Dearden P.K."/>
        </authorList>
    </citation>
    <scope>NUCLEOTIDE SEQUENCE</scope>
    <source>
        <strain evidence="3">Linc-1</strain>
    </source>
</reference>
<dbReference type="Gene3D" id="2.130.10.10">
    <property type="entry name" value="YVTN repeat-like/Quinoprotein amine dehydrogenase"/>
    <property type="match status" value="1"/>
</dbReference>
<proteinExistence type="predicted"/>
<dbReference type="Proteomes" id="UP000617340">
    <property type="component" value="Unassembled WGS sequence"/>
</dbReference>
<dbReference type="Gene3D" id="3.30.300.30">
    <property type="match status" value="1"/>
</dbReference>
<dbReference type="InterPro" id="IPR000873">
    <property type="entry name" value="AMP-dep_synth/lig_dom"/>
</dbReference>
<dbReference type="SUPFAM" id="SSF50998">
    <property type="entry name" value="Quinoprotein alcohol dehydrogenase-like"/>
    <property type="match status" value="1"/>
</dbReference>
<keyword evidence="4" id="KW-1185">Reference proteome</keyword>
<evidence type="ECO:0000313" key="4">
    <source>
        <dbReference type="Proteomes" id="UP000617340"/>
    </source>
</evidence>